<dbReference type="SMART" id="SM00430">
    <property type="entry name" value="HOLI"/>
    <property type="match status" value="1"/>
</dbReference>
<evidence type="ECO:0000256" key="8">
    <source>
        <dbReference type="ARBA" id="ARBA00022771"/>
    </source>
</evidence>
<dbReference type="PRINTS" id="PR00398">
    <property type="entry name" value="STRDHORMONER"/>
</dbReference>
<dbReference type="Pfam" id="PF02166">
    <property type="entry name" value="Androgen_recep"/>
    <property type="match status" value="1"/>
</dbReference>
<feature type="non-terminal residue" evidence="21">
    <location>
        <position position="837"/>
    </location>
</feature>
<feature type="region of interest" description="Disordered" evidence="18">
    <location>
        <begin position="527"/>
        <end position="564"/>
    </location>
</feature>
<organism evidence="21 22">
    <name type="scientific">Polyodon spathula</name>
    <name type="common">North American paddlefish</name>
    <name type="synonym">Squalus spathula</name>
    <dbReference type="NCBI Taxonomy" id="7913"/>
    <lineage>
        <taxon>Eukaryota</taxon>
        <taxon>Metazoa</taxon>
        <taxon>Chordata</taxon>
        <taxon>Craniata</taxon>
        <taxon>Vertebrata</taxon>
        <taxon>Euteleostomi</taxon>
        <taxon>Actinopterygii</taxon>
        <taxon>Chondrostei</taxon>
        <taxon>Acipenseriformes</taxon>
        <taxon>Polyodontidae</taxon>
        <taxon>Polyodon</taxon>
    </lineage>
</organism>
<keyword evidence="6" id="KW-0754">Steroid-binding</keyword>
<evidence type="ECO:0000256" key="9">
    <source>
        <dbReference type="ARBA" id="ARBA00022833"/>
    </source>
</evidence>
<dbReference type="InterPro" id="IPR001723">
    <property type="entry name" value="Nuclear_hrmn_rcpt"/>
</dbReference>
<reference evidence="21" key="1">
    <citation type="journal article" date="2021" name="Cell">
        <title>Tracing the genetic footprints of vertebrate landing in non-teleost ray-finned fishes.</title>
        <authorList>
            <person name="Bi X."/>
            <person name="Wang K."/>
            <person name="Yang L."/>
            <person name="Pan H."/>
            <person name="Jiang H."/>
            <person name="Wei Q."/>
            <person name="Fang M."/>
            <person name="Yu H."/>
            <person name="Zhu C."/>
            <person name="Cai Y."/>
            <person name="He Y."/>
            <person name="Gan X."/>
            <person name="Zeng H."/>
            <person name="Yu D."/>
            <person name="Zhu Y."/>
            <person name="Jiang H."/>
            <person name="Qiu Q."/>
            <person name="Yang H."/>
            <person name="Zhang Y.E."/>
            <person name="Wang W."/>
            <person name="Zhu M."/>
            <person name="He S."/>
            <person name="Zhang G."/>
        </authorList>
    </citation>
    <scope>NUCLEOTIDE SEQUENCE</scope>
    <source>
        <strain evidence="21">Pddl_001</strain>
    </source>
</reference>
<proteinExistence type="inferred from homology"/>
<evidence type="ECO:0000256" key="3">
    <source>
        <dbReference type="ARBA" id="ARBA00005413"/>
    </source>
</evidence>
<evidence type="ECO:0000256" key="14">
    <source>
        <dbReference type="ARBA" id="ARBA00023170"/>
    </source>
</evidence>
<keyword evidence="5" id="KW-0963">Cytoplasm</keyword>
<evidence type="ECO:0000259" key="20">
    <source>
        <dbReference type="PROSITE" id="PS51843"/>
    </source>
</evidence>
<keyword evidence="13" id="KW-0804">Transcription</keyword>
<keyword evidence="14" id="KW-0675">Receptor</keyword>
<comment type="caution">
    <text evidence="21">The sequence shown here is derived from an EMBL/GenBank/DDBJ whole genome shotgun (WGS) entry which is preliminary data.</text>
</comment>
<evidence type="ECO:0000256" key="15">
    <source>
        <dbReference type="ARBA" id="ARBA00023242"/>
    </source>
</evidence>
<comment type="similarity">
    <text evidence="3">Belongs to the nuclear hormone receptor family. NR3 subfamily.</text>
</comment>
<keyword evidence="12" id="KW-0238">DNA-binding</keyword>
<evidence type="ECO:0000256" key="7">
    <source>
        <dbReference type="ARBA" id="ARBA00022723"/>
    </source>
</evidence>
<sequence>MEIQIGLEGLRDSSNNPLRGTFQNVFHSVRTQFQSCESLDSKYGWEMRQTSNQCAPYFETPLSSESAVDEVQSAAFNRQLIAPDRSRSFTKRAMSSGSEFSTALAAGAVEEGVCASFFSDLPHCSLEQQGAAVSVAPQNDREYNDSDACLRMQSRGTDSTGTTISETARELCKAVSVSLGLNIEPNEMNDLRSSHGSYLSSDRRQGDCMFEVPSLGCSSPGRSSAHDGRSVQNDKDVGMFNGSHANRSTSGVAPLQHHSIAHSEGGEMVAEIKHQDDPVNFKFTGCEDSEDHVNMDGGYLAPSQAVQSVPSNMASCVQNQNWPGNMPHKNAPLLGQSETVTVGTDGEYPTHFNLAPSFRIKTEEQNNEWGAQCRYKDNDGVAYRSSAPATHSQDTAQCGLFVCSPFEHWRSSDMCAQDEVATESWYPGGMVGTMPYTKLPCLKTEGNDWAPVPYGDTRWEGGRDTLFPMEYFFLPQRTCLICSDEASGCHYGALTCGSCKVFFKRAAEGKGKTRGAAIHSFELRLKKGSRGEATTHDPVTPHTERSHSARKLKKKKGAEDISNQPQNNATLHAAMQQSDIVRMEVFQNQPVFLNILETIEPDVVFAGHDNRLPDSSANLLTSLNELGERQMVRMVKWAKGLPGFQNLHVEDQMKMIQYSWMGTMVFAMVWRSFKNVNSTMLYFAPDLVFNEVRMHRSKMFEHCVAMRHIAQEFLWLQVTQEEFLCMKALFFFSIIPVEGLQTQKYFDDLRMNYIQELYRSCGVNTPRAQRYHQLTRLMDSLQPIVTKLHQFTFDMFVQTQGHSGSRIQYPEMMTEIISVQVPKILAGMAKPILFHKQ</sequence>
<dbReference type="PROSITE" id="PS00031">
    <property type="entry name" value="NUCLEAR_REC_DBD_1"/>
    <property type="match status" value="1"/>
</dbReference>
<dbReference type="Gene3D" id="1.10.565.10">
    <property type="entry name" value="Retinoid X Receptor"/>
    <property type="match status" value="1"/>
</dbReference>
<accession>A0ABS2YD95</accession>
<dbReference type="EMBL" id="JAAWVQ010138645">
    <property type="protein sequence ID" value="MBN3284675.1"/>
    <property type="molecule type" value="Genomic_DNA"/>
</dbReference>
<keyword evidence="15" id="KW-0539">Nucleus</keyword>
<comment type="subcellular location">
    <subcellularLocation>
        <location evidence="2">Cytoplasm</location>
    </subcellularLocation>
    <subcellularLocation>
        <location evidence="1">Nucleus</location>
    </subcellularLocation>
</comment>
<dbReference type="PRINTS" id="PR00047">
    <property type="entry name" value="STROIDFINGER"/>
</dbReference>
<dbReference type="SUPFAM" id="SSF48508">
    <property type="entry name" value="Nuclear receptor ligand-binding domain"/>
    <property type="match status" value="1"/>
</dbReference>
<evidence type="ECO:0000256" key="6">
    <source>
        <dbReference type="ARBA" id="ARBA00022665"/>
    </source>
</evidence>
<keyword evidence="7" id="KW-0479">Metal-binding</keyword>
<keyword evidence="11" id="KW-0446">Lipid-binding</keyword>
<evidence type="ECO:0000256" key="5">
    <source>
        <dbReference type="ARBA" id="ARBA00022490"/>
    </source>
</evidence>
<gene>
    <name evidence="21" type="primary">Ar</name>
    <name evidence="21" type="ORF">GTO93_0019086</name>
</gene>
<evidence type="ECO:0000256" key="2">
    <source>
        <dbReference type="ARBA" id="ARBA00004496"/>
    </source>
</evidence>
<dbReference type="PANTHER" id="PTHR48092">
    <property type="entry name" value="KNIRPS-RELATED PROTEIN-RELATED"/>
    <property type="match status" value="1"/>
</dbReference>
<dbReference type="InterPro" id="IPR000536">
    <property type="entry name" value="Nucl_hrmn_rcpt_lig-bd"/>
</dbReference>
<evidence type="ECO:0000256" key="10">
    <source>
        <dbReference type="ARBA" id="ARBA00023015"/>
    </source>
</evidence>
<keyword evidence="8" id="KW-0863">Zinc-finger</keyword>
<evidence type="ECO:0000313" key="21">
    <source>
        <dbReference type="EMBL" id="MBN3284675.1"/>
    </source>
</evidence>
<dbReference type="InterPro" id="IPR035500">
    <property type="entry name" value="NHR-like_dom_sf"/>
</dbReference>
<evidence type="ECO:0000256" key="18">
    <source>
        <dbReference type="SAM" id="MobiDB-lite"/>
    </source>
</evidence>
<dbReference type="Proteomes" id="UP001166093">
    <property type="component" value="Unassembled WGS sequence"/>
</dbReference>
<evidence type="ECO:0000256" key="12">
    <source>
        <dbReference type="ARBA" id="ARBA00023125"/>
    </source>
</evidence>
<evidence type="ECO:0000256" key="17">
    <source>
        <dbReference type="ARBA" id="ARBA00031402"/>
    </source>
</evidence>
<keyword evidence="10" id="KW-0805">Transcription regulation</keyword>
<dbReference type="PROSITE" id="PS51843">
    <property type="entry name" value="NR_LBD"/>
    <property type="match status" value="1"/>
</dbReference>
<keyword evidence="22" id="KW-1185">Reference proteome</keyword>
<evidence type="ECO:0000256" key="11">
    <source>
        <dbReference type="ARBA" id="ARBA00023121"/>
    </source>
</evidence>
<dbReference type="InterPro" id="IPR001628">
    <property type="entry name" value="Znf_hrmn_rcpt"/>
</dbReference>
<feature type="domain" description="Nuclear receptor" evidence="19">
    <location>
        <begin position="476"/>
        <end position="506"/>
    </location>
</feature>
<dbReference type="SUPFAM" id="SSF57716">
    <property type="entry name" value="Glucocorticoid receptor-like (DNA-binding domain)"/>
    <property type="match status" value="1"/>
</dbReference>
<dbReference type="InterPro" id="IPR050200">
    <property type="entry name" value="Nuclear_hormone_rcpt_NR3"/>
</dbReference>
<dbReference type="InterPro" id="IPR001103">
    <property type="entry name" value="Andrgn_rcpt"/>
</dbReference>
<dbReference type="Gene3D" id="3.30.50.10">
    <property type="entry name" value="Erythroid Transcription Factor GATA-1, subunit A"/>
    <property type="match status" value="1"/>
</dbReference>
<name>A0ABS2YD95_POLSP</name>
<protein>
    <recommendedName>
        <fullName evidence="4">Androgen receptor</fullName>
    </recommendedName>
    <alternativeName>
        <fullName evidence="17">Dihydrotestosterone receptor</fullName>
    </alternativeName>
    <alternativeName>
        <fullName evidence="16">Nuclear receptor subfamily 3 group C member 4</fullName>
    </alternativeName>
</protein>
<evidence type="ECO:0000256" key="13">
    <source>
        <dbReference type="ARBA" id="ARBA00023163"/>
    </source>
</evidence>
<evidence type="ECO:0000256" key="1">
    <source>
        <dbReference type="ARBA" id="ARBA00004123"/>
    </source>
</evidence>
<dbReference type="SMART" id="SM00399">
    <property type="entry name" value="ZnF_C4"/>
    <property type="match status" value="1"/>
</dbReference>
<dbReference type="InterPro" id="IPR013088">
    <property type="entry name" value="Znf_NHR/GATA"/>
</dbReference>
<feature type="non-terminal residue" evidence="21">
    <location>
        <position position="1"/>
    </location>
</feature>
<keyword evidence="9" id="KW-0862">Zinc</keyword>
<evidence type="ECO:0000259" key="19">
    <source>
        <dbReference type="PROSITE" id="PS51030"/>
    </source>
</evidence>
<feature type="domain" description="NR LBD" evidence="20">
    <location>
        <begin position="584"/>
        <end position="814"/>
    </location>
</feature>
<dbReference type="PROSITE" id="PS51030">
    <property type="entry name" value="NUCLEAR_REC_DBD_2"/>
    <property type="match status" value="1"/>
</dbReference>
<dbReference type="Pfam" id="PF00105">
    <property type="entry name" value="zf-C4"/>
    <property type="match status" value="1"/>
</dbReference>
<evidence type="ECO:0000256" key="16">
    <source>
        <dbReference type="ARBA" id="ARBA00031165"/>
    </source>
</evidence>
<dbReference type="Pfam" id="PF00104">
    <property type="entry name" value="Hormone_recep"/>
    <property type="match status" value="1"/>
</dbReference>
<evidence type="ECO:0000313" key="22">
    <source>
        <dbReference type="Proteomes" id="UP001166093"/>
    </source>
</evidence>
<evidence type="ECO:0000256" key="4">
    <source>
        <dbReference type="ARBA" id="ARBA00016946"/>
    </source>
</evidence>